<name>A0A371ETI1_MUCPR</name>
<reference evidence="2" key="1">
    <citation type="submission" date="2018-05" db="EMBL/GenBank/DDBJ databases">
        <title>Draft genome of Mucuna pruriens seed.</title>
        <authorList>
            <person name="Nnadi N.E."/>
            <person name="Vos R."/>
            <person name="Hasami M.H."/>
            <person name="Devisetty U.K."/>
            <person name="Aguiy J.C."/>
        </authorList>
    </citation>
    <scope>NUCLEOTIDE SEQUENCE [LARGE SCALE GENOMIC DNA]</scope>
    <source>
        <strain evidence="2">JCA_2017</strain>
    </source>
</reference>
<feature type="non-terminal residue" evidence="2">
    <location>
        <position position="1"/>
    </location>
</feature>
<organism evidence="2 3">
    <name type="scientific">Mucuna pruriens</name>
    <name type="common">Velvet bean</name>
    <name type="synonym">Dolichos pruriens</name>
    <dbReference type="NCBI Taxonomy" id="157652"/>
    <lineage>
        <taxon>Eukaryota</taxon>
        <taxon>Viridiplantae</taxon>
        <taxon>Streptophyta</taxon>
        <taxon>Embryophyta</taxon>
        <taxon>Tracheophyta</taxon>
        <taxon>Spermatophyta</taxon>
        <taxon>Magnoliopsida</taxon>
        <taxon>eudicotyledons</taxon>
        <taxon>Gunneridae</taxon>
        <taxon>Pentapetalae</taxon>
        <taxon>rosids</taxon>
        <taxon>fabids</taxon>
        <taxon>Fabales</taxon>
        <taxon>Fabaceae</taxon>
        <taxon>Papilionoideae</taxon>
        <taxon>50 kb inversion clade</taxon>
        <taxon>NPAAA clade</taxon>
        <taxon>indigoferoid/millettioid clade</taxon>
        <taxon>Phaseoleae</taxon>
        <taxon>Mucuna</taxon>
    </lineage>
</organism>
<comment type="caution">
    <text evidence="2">The sequence shown here is derived from an EMBL/GenBank/DDBJ whole genome shotgun (WGS) entry which is preliminary data.</text>
</comment>
<dbReference type="Pfam" id="PF22936">
    <property type="entry name" value="Pol_BBD"/>
    <property type="match status" value="1"/>
</dbReference>
<keyword evidence="3" id="KW-1185">Reference proteome</keyword>
<dbReference type="Proteomes" id="UP000257109">
    <property type="component" value="Unassembled WGS sequence"/>
</dbReference>
<evidence type="ECO:0000313" key="2">
    <source>
        <dbReference type="EMBL" id="RDX69333.1"/>
    </source>
</evidence>
<dbReference type="EMBL" id="QJKJ01012151">
    <property type="protein sequence ID" value="RDX69333.1"/>
    <property type="molecule type" value="Genomic_DNA"/>
</dbReference>
<protein>
    <recommendedName>
        <fullName evidence="1">Retrovirus-related Pol polyprotein from transposon TNT 1-94-like beta-barrel domain-containing protein</fullName>
    </recommendedName>
</protein>
<dbReference type="OrthoDB" id="1746033at2759"/>
<evidence type="ECO:0000259" key="1">
    <source>
        <dbReference type="Pfam" id="PF22936"/>
    </source>
</evidence>
<evidence type="ECO:0000313" key="3">
    <source>
        <dbReference type="Proteomes" id="UP000257109"/>
    </source>
</evidence>
<proteinExistence type="predicted"/>
<dbReference type="AlphaFoldDB" id="A0A371ETI1"/>
<accession>A0A371ETI1</accession>
<sequence>MRLASNYMHILIGGTNTKSENHMKLLPKLGQDLLLLHMQNYNYHYYYKKHFNGLTPIVGSSTPSGSINIGFSSLNAKERDYDGWIIDSSTTNHMCYDSNDFINFTPPRQTNIANANKVTYPIIGTGTVGHSC</sequence>
<dbReference type="InterPro" id="IPR054722">
    <property type="entry name" value="PolX-like_BBD"/>
</dbReference>
<feature type="domain" description="Retrovirus-related Pol polyprotein from transposon TNT 1-94-like beta-barrel" evidence="1">
    <location>
        <begin position="84"/>
        <end position="128"/>
    </location>
</feature>
<gene>
    <name evidence="2" type="ORF">CR513_51565</name>
</gene>